<proteinExistence type="predicted"/>
<sequence length="220" mass="25566">MFSSDVGHLNATKKKKKKKMKNKKQIPVANDNFRCSDSISSGEIWCVSPPPKEEHQNQKPNRKKIEPKRNNSYKVCTDDAAVIGDFLKKNNNYIKHCYDFHYDCAKGKNSENVNIDVSEKKKNKKGKRLENDRTVENLDGESITLADDKNESNIKDKKKRRKKVEDNKENKVDGKRSEKDRTFENLYGESITLADDKNEGNIKDKKKRREKVEDNKEKQS</sequence>
<feature type="compositionally biased region" description="Basic and acidic residues" evidence="1">
    <location>
        <begin position="146"/>
        <end position="155"/>
    </location>
</feature>
<feature type="compositionally biased region" description="Basic and acidic residues" evidence="1">
    <location>
        <begin position="194"/>
        <end position="203"/>
    </location>
</feature>
<feature type="region of interest" description="Disordered" evidence="1">
    <location>
        <begin position="146"/>
        <end position="220"/>
    </location>
</feature>
<dbReference type="EMBL" id="JBFOLK010000011">
    <property type="protein sequence ID" value="KAL2474311.1"/>
    <property type="molecule type" value="Genomic_DNA"/>
</dbReference>
<dbReference type="AlphaFoldDB" id="A0ABD1QHM8"/>
<feature type="compositionally biased region" description="Basic and acidic residues" evidence="1">
    <location>
        <begin position="210"/>
        <end position="220"/>
    </location>
</feature>
<feature type="region of interest" description="Disordered" evidence="1">
    <location>
        <begin position="41"/>
        <end position="69"/>
    </location>
</feature>
<gene>
    <name evidence="2" type="ORF">Adt_35047</name>
</gene>
<keyword evidence="3" id="KW-1185">Reference proteome</keyword>
<feature type="compositionally biased region" description="Basic and acidic residues" evidence="1">
    <location>
        <begin position="163"/>
        <end position="183"/>
    </location>
</feature>
<evidence type="ECO:0000313" key="3">
    <source>
        <dbReference type="Proteomes" id="UP001604336"/>
    </source>
</evidence>
<reference evidence="3" key="1">
    <citation type="submission" date="2024-07" db="EMBL/GenBank/DDBJ databases">
        <title>Two chromosome-level genome assemblies of Korean endemic species Abeliophyllum distichum and Forsythia ovata (Oleaceae).</title>
        <authorList>
            <person name="Jang H."/>
        </authorList>
    </citation>
    <scope>NUCLEOTIDE SEQUENCE [LARGE SCALE GENOMIC DNA]</scope>
</reference>
<feature type="compositionally biased region" description="Basic and acidic residues" evidence="1">
    <location>
        <begin position="51"/>
        <end position="69"/>
    </location>
</feature>
<accession>A0ABD1QHM8</accession>
<protein>
    <submittedName>
        <fullName evidence="2">Methyl-CpG-binding domain protein 4-like protein</fullName>
    </submittedName>
</protein>
<feature type="region of interest" description="Disordered" evidence="1">
    <location>
        <begin position="1"/>
        <end position="29"/>
    </location>
</feature>
<comment type="caution">
    <text evidence="2">The sequence shown here is derived from an EMBL/GenBank/DDBJ whole genome shotgun (WGS) entry which is preliminary data.</text>
</comment>
<name>A0ABD1QHM8_9LAMI</name>
<dbReference type="Proteomes" id="UP001604336">
    <property type="component" value="Unassembled WGS sequence"/>
</dbReference>
<evidence type="ECO:0000256" key="1">
    <source>
        <dbReference type="SAM" id="MobiDB-lite"/>
    </source>
</evidence>
<feature type="compositionally biased region" description="Basic residues" evidence="1">
    <location>
        <begin position="11"/>
        <end position="24"/>
    </location>
</feature>
<organism evidence="2 3">
    <name type="scientific">Abeliophyllum distichum</name>
    <dbReference type="NCBI Taxonomy" id="126358"/>
    <lineage>
        <taxon>Eukaryota</taxon>
        <taxon>Viridiplantae</taxon>
        <taxon>Streptophyta</taxon>
        <taxon>Embryophyta</taxon>
        <taxon>Tracheophyta</taxon>
        <taxon>Spermatophyta</taxon>
        <taxon>Magnoliopsida</taxon>
        <taxon>eudicotyledons</taxon>
        <taxon>Gunneridae</taxon>
        <taxon>Pentapetalae</taxon>
        <taxon>asterids</taxon>
        <taxon>lamiids</taxon>
        <taxon>Lamiales</taxon>
        <taxon>Oleaceae</taxon>
        <taxon>Forsythieae</taxon>
        <taxon>Abeliophyllum</taxon>
    </lineage>
</organism>
<evidence type="ECO:0000313" key="2">
    <source>
        <dbReference type="EMBL" id="KAL2474311.1"/>
    </source>
</evidence>